<dbReference type="Pfam" id="PF00643">
    <property type="entry name" value="zf-B_box"/>
    <property type="match status" value="1"/>
</dbReference>
<protein>
    <recommendedName>
        <fullName evidence="3">RING-type E3 ubiquitin transferase</fullName>
        <ecNumber evidence="3">2.3.2.27</ecNumber>
    </recommendedName>
</protein>
<dbReference type="SUPFAM" id="SSF57850">
    <property type="entry name" value="RING/U-box"/>
    <property type="match status" value="1"/>
</dbReference>
<dbReference type="EC" id="2.3.2.27" evidence="3"/>
<evidence type="ECO:0000256" key="7">
    <source>
        <dbReference type="ARBA" id="ARBA00022833"/>
    </source>
</evidence>
<evidence type="ECO:0000256" key="9">
    <source>
        <dbReference type="PROSITE-ProRule" id="PRU00087"/>
    </source>
</evidence>
<dbReference type="GO" id="GO:0061630">
    <property type="term" value="F:ubiquitin protein ligase activity"/>
    <property type="evidence" value="ECO:0007669"/>
    <property type="project" value="UniProtKB-EC"/>
</dbReference>
<evidence type="ECO:0000259" key="10">
    <source>
        <dbReference type="PROSITE" id="PS50089"/>
    </source>
</evidence>
<dbReference type="PANTHER" id="PTHR25462">
    <property type="entry name" value="BONUS, ISOFORM C-RELATED"/>
    <property type="match status" value="1"/>
</dbReference>
<dbReference type="EMBL" id="OX395142">
    <property type="protein sequence ID" value="CAI5797050.1"/>
    <property type="molecule type" value="Genomic_DNA"/>
</dbReference>
<comment type="similarity">
    <text evidence="2">Belongs to the TRIM/RBCC family.</text>
</comment>
<proteinExistence type="inferred from homology"/>
<dbReference type="PROSITE" id="PS50194">
    <property type="entry name" value="FILAMIN_REPEAT"/>
    <property type="match status" value="1"/>
</dbReference>
<dbReference type="InterPro" id="IPR047153">
    <property type="entry name" value="TRIM45/56/19-like"/>
</dbReference>
<dbReference type="InterPro" id="IPR000315">
    <property type="entry name" value="Znf_B-box"/>
</dbReference>
<dbReference type="InterPro" id="IPR001298">
    <property type="entry name" value="Filamin/ABP280_rpt"/>
</dbReference>
<dbReference type="PROSITE" id="PS50089">
    <property type="entry name" value="ZF_RING_2"/>
    <property type="match status" value="1"/>
</dbReference>
<evidence type="ECO:0000256" key="8">
    <source>
        <dbReference type="PROSITE-ProRule" id="PRU00024"/>
    </source>
</evidence>
<evidence type="ECO:0000256" key="6">
    <source>
        <dbReference type="ARBA" id="ARBA00022771"/>
    </source>
</evidence>
<keyword evidence="7" id="KW-0862">Zinc</keyword>
<evidence type="ECO:0000259" key="11">
    <source>
        <dbReference type="PROSITE" id="PS50119"/>
    </source>
</evidence>
<keyword evidence="4" id="KW-0479">Metal-binding</keyword>
<dbReference type="InterPro" id="IPR017868">
    <property type="entry name" value="Filamin/ABP280_repeat-like"/>
</dbReference>
<organism evidence="12 13">
    <name type="scientific">Podarcis lilfordi</name>
    <name type="common">Lilford's wall lizard</name>
    <dbReference type="NCBI Taxonomy" id="74358"/>
    <lineage>
        <taxon>Eukaryota</taxon>
        <taxon>Metazoa</taxon>
        <taxon>Chordata</taxon>
        <taxon>Craniata</taxon>
        <taxon>Vertebrata</taxon>
        <taxon>Euteleostomi</taxon>
        <taxon>Lepidosauria</taxon>
        <taxon>Squamata</taxon>
        <taxon>Bifurcata</taxon>
        <taxon>Unidentata</taxon>
        <taxon>Episquamata</taxon>
        <taxon>Laterata</taxon>
        <taxon>Lacertibaenia</taxon>
        <taxon>Lacertidae</taxon>
        <taxon>Podarcis</taxon>
    </lineage>
</organism>
<evidence type="ECO:0000256" key="3">
    <source>
        <dbReference type="ARBA" id="ARBA00012483"/>
    </source>
</evidence>
<feature type="domain" description="RING-type" evidence="10">
    <location>
        <begin position="29"/>
        <end position="97"/>
    </location>
</feature>
<dbReference type="InterPro" id="IPR017907">
    <property type="entry name" value="Znf_RING_CS"/>
</dbReference>
<dbReference type="GO" id="GO:0005654">
    <property type="term" value="C:nucleoplasm"/>
    <property type="evidence" value="ECO:0007669"/>
    <property type="project" value="TreeGrafter"/>
</dbReference>
<dbReference type="PROSITE" id="PS00518">
    <property type="entry name" value="ZF_RING_1"/>
    <property type="match status" value="1"/>
</dbReference>
<dbReference type="AlphaFoldDB" id="A0AA35PSZ7"/>
<dbReference type="Pfam" id="PF13445">
    <property type="entry name" value="zf-RING_UBOX"/>
    <property type="match status" value="1"/>
</dbReference>
<keyword evidence="13" id="KW-1185">Reference proteome</keyword>
<keyword evidence="5" id="KW-0677">Repeat</keyword>
<dbReference type="SMART" id="SM00184">
    <property type="entry name" value="RING"/>
    <property type="match status" value="1"/>
</dbReference>
<dbReference type="SMART" id="SM00336">
    <property type="entry name" value="BBOX"/>
    <property type="match status" value="2"/>
</dbReference>
<accession>A0AA35PSZ7</accession>
<dbReference type="Gene3D" id="3.30.40.10">
    <property type="entry name" value="Zinc/RING finger domain, C3HC4 (zinc finger)"/>
    <property type="match status" value="1"/>
</dbReference>
<dbReference type="InterPro" id="IPR027370">
    <property type="entry name" value="Znf-RING_euk"/>
</dbReference>
<dbReference type="SUPFAM" id="SSF81296">
    <property type="entry name" value="E set domains"/>
    <property type="match status" value="1"/>
</dbReference>
<evidence type="ECO:0000256" key="2">
    <source>
        <dbReference type="ARBA" id="ARBA00008518"/>
    </source>
</evidence>
<sequence>MSNTQGLQEEPTSVRKALPEAKEYSKSKCPLCAQLFSAPKILPCLHTFCAACLEQLEPFSDLGLPGEDSDSSSEGPCLQSCRPPPSPLLSLLCPVCDAEVDLPPGGIKDLTTDHMALKEVLLETLQGEGLGLACDLCVDGEAVKHCQACRVCLCQFCCQAHKRQKKTAAHPVMELQDLKGYTHMEKPIQCLLHPSEELTLFCEQCDTSVCQECVVGTHRQHPYNVTSNVIHKHGDSIRELLKITQLNMRTLEGALSRIEEVGSALSTHVEAVAREICAFADGYVKAVEEHRDRLLKFLNELKVQRESLLHLQKAQLLQLLLDMQTGVEFTEHLLTNGSDLEILLTKGVVENRLSKLTSVDCNIQPLADDRIHFSPQKKAGVYHGYEIFGAVLNKATHPAKCVLQGADLGSTHQNEPAGFTLVCKDASDEQMDRGGEPVRVSISHKDRKDCVIKASVSDNQDGTYHISYIPEEPGKYKVCVFVRGQHVQGSPFTTIVKNKFQPHRGVFHCCTFCSSGGQKAAQCACAGVMPGGYQGCGHGHKGHPGAPHWSCCGSVAEASECSLVPSGETLGRSPLRTVVL</sequence>
<dbReference type="GO" id="GO:0008270">
    <property type="term" value="F:zinc ion binding"/>
    <property type="evidence" value="ECO:0007669"/>
    <property type="project" value="UniProtKB-KW"/>
</dbReference>
<dbReference type="Gene3D" id="3.30.160.60">
    <property type="entry name" value="Classic Zinc Finger"/>
    <property type="match status" value="1"/>
</dbReference>
<name>A0AA35PSZ7_9SAUR</name>
<evidence type="ECO:0000256" key="1">
    <source>
        <dbReference type="ARBA" id="ARBA00000900"/>
    </source>
</evidence>
<dbReference type="SUPFAM" id="SSF57845">
    <property type="entry name" value="B-box zinc-binding domain"/>
    <property type="match status" value="1"/>
</dbReference>
<dbReference type="SMART" id="SM00557">
    <property type="entry name" value="IG_FLMN"/>
    <property type="match status" value="1"/>
</dbReference>
<evidence type="ECO:0000313" key="13">
    <source>
        <dbReference type="Proteomes" id="UP001178461"/>
    </source>
</evidence>
<evidence type="ECO:0000313" key="12">
    <source>
        <dbReference type="EMBL" id="CAI5797050.1"/>
    </source>
</evidence>
<evidence type="ECO:0000256" key="4">
    <source>
        <dbReference type="ARBA" id="ARBA00022723"/>
    </source>
</evidence>
<evidence type="ECO:0000256" key="5">
    <source>
        <dbReference type="ARBA" id="ARBA00022737"/>
    </source>
</evidence>
<comment type="catalytic activity">
    <reaction evidence="1">
        <text>S-ubiquitinyl-[E2 ubiquitin-conjugating enzyme]-L-cysteine + [acceptor protein]-L-lysine = [E2 ubiquitin-conjugating enzyme]-L-cysteine + N(6)-ubiquitinyl-[acceptor protein]-L-lysine.</text>
        <dbReference type="EC" id="2.3.2.27"/>
    </reaction>
</comment>
<dbReference type="Pfam" id="PF00630">
    <property type="entry name" value="Filamin"/>
    <property type="match status" value="1"/>
</dbReference>
<dbReference type="InterPro" id="IPR013783">
    <property type="entry name" value="Ig-like_fold"/>
</dbReference>
<keyword evidence="6 8" id="KW-0863">Zinc-finger</keyword>
<dbReference type="InterPro" id="IPR014756">
    <property type="entry name" value="Ig_E-set"/>
</dbReference>
<reference evidence="12" key="1">
    <citation type="submission" date="2022-12" db="EMBL/GenBank/DDBJ databases">
        <authorList>
            <person name="Alioto T."/>
            <person name="Alioto T."/>
            <person name="Gomez Garrido J."/>
        </authorList>
    </citation>
    <scope>NUCLEOTIDE SEQUENCE</scope>
</reference>
<dbReference type="Proteomes" id="UP001178461">
    <property type="component" value="Chromosome 17"/>
</dbReference>
<gene>
    <name evidence="12" type="ORF">PODLI_1B005424</name>
</gene>
<dbReference type="PROSITE" id="PS50119">
    <property type="entry name" value="ZF_BBOX"/>
    <property type="match status" value="1"/>
</dbReference>
<dbReference type="InterPro" id="IPR001841">
    <property type="entry name" value="Znf_RING"/>
</dbReference>
<dbReference type="Gene3D" id="2.60.40.10">
    <property type="entry name" value="Immunoglobulins"/>
    <property type="match status" value="1"/>
</dbReference>
<feature type="repeat" description="Filamin" evidence="9">
    <location>
        <begin position="393"/>
        <end position="496"/>
    </location>
</feature>
<dbReference type="PANTHER" id="PTHR25462:SF291">
    <property type="entry name" value="E3 UBIQUITIN-PROTEIN LIGASE TRIM45"/>
    <property type="match status" value="1"/>
</dbReference>
<feature type="domain" description="B box-type" evidence="11">
    <location>
        <begin position="185"/>
        <end position="221"/>
    </location>
</feature>
<dbReference type="InterPro" id="IPR013083">
    <property type="entry name" value="Znf_RING/FYVE/PHD"/>
</dbReference>